<evidence type="ECO:0000313" key="1">
    <source>
        <dbReference type="Proteomes" id="UP000515154"/>
    </source>
</evidence>
<reference evidence="2" key="1">
    <citation type="submission" date="2025-08" db="UniProtKB">
        <authorList>
            <consortium name="RefSeq"/>
        </authorList>
    </citation>
    <scope>IDENTIFICATION</scope>
</reference>
<dbReference type="RefSeq" id="XP_029655925.1">
    <property type="nucleotide sequence ID" value="XM_029800065.1"/>
</dbReference>
<name>A0A6P7U111_9MOLL</name>
<dbReference type="PANTHER" id="PTHR45913">
    <property type="entry name" value="EPM2A-INTERACTING PROTEIN 1"/>
    <property type="match status" value="1"/>
</dbReference>
<dbReference type="AlphaFoldDB" id="A0A6P7U111"/>
<sequence>MSKELKFHSKDQMENISAPIVFWTHSGINSVKLKRSNLLFHEGPVKKLDFWHLLDESFVGDNAEEVEKVSYLVARCGEAHTIAENLIKPCSKKIIECIYGEQMSKKLDLVPLSNNTISRRIQELSKNIETQLLIRLNNSNGFAIQIDESTDVEGLAVLLVFVRYPFDDIIEEDMLMSESLESNTIKNYFFAKNINWNKCVDVCSDGAKCMIGKISGFVPRFSIYTSTKTKYRNKLNASADMRIQLSTITPNVTQLCYDKKLPQCSH</sequence>
<proteinExistence type="predicted"/>
<gene>
    <name evidence="2" type="primary">LOC115229764</name>
</gene>
<dbReference type="KEGG" id="osn:115229764"/>
<dbReference type="Proteomes" id="UP000515154">
    <property type="component" value="Unplaced"/>
</dbReference>
<keyword evidence="1" id="KW-1185">Reference proteome</keyword>
<accession>A0A6P7U111</accession>
<evidence type="ECO:0000313" key="2">
    <source>
        <dbReference type="RefSeq" id="XP_029655925.1"/>
    </source>
</evidence>
<organism evidence="1 2">
    <name type="scientific">Octopus sinensis</name>
    <name type="common">East Asian common octopus</name>
    <dbReference type="NCBI Taxonomy" id="2607531"/>
    <lineage>
        <taxon>Eukaryota</taxon>
        <taxon>Metazoa</taxon>
        <taxon>Spiralia</taxon>
        <taxon>Lophotrochozoa</taxon>
        <taxon>Mollusca</taxon>
        <taxon>Cephalopoda</taxon>
        <taxon>Coleoidea</taxon>
        <taxon>Octopodiformes</taxon>
        <taxon>Octopoda</taxon>
        <taxon>Incirrata</taxon>
        <taxon>Octopodidae</taxon>
        <taxon>Octopus</taxon>
    </lineage>
</organism>
<protein>
    <submittedName>
        <fullName evidence="2">Zinc finger BED domain-containing protein 5-like</fullName>
    </submittedName>
</protein>
<dbReference type="PANTHER" id="PTHR45913:SF19">
    <property type="entry name" value="LOW QUALITY PROTEIN: ZINC FINGER BED DOMAIN-CONTAINING PROTEIN 5-LIKE"/>
    <property type="match status" value="1"/>
</dbReference>